<organism evidence="1 2">
    <name type="scientific">Ditylenchus dipsaci</name>
    <dbReference type="NCBI Taxonomy" id="166011"/>
    <lineage>
        <taxon>Eukaryota</taxon>
        <taxon>Metazoa</taxon>
        <taxon>Ecdysozoa</taxon>
        <taxon>Nematoda</taxon>
        <taxon>Chromadorea</taxon>
        <taxon>Rhabditida</taxon>
        <taxon>Tylenchina</taxon>
        <taxon>Tylenchomorpha</taxon>
        <taxon>Sphaerularioidea</taxon>
        <taxon>Anguinidae</taxon>
        <taxon>Anguininae</taxon>
        <taxon>Ditylenchus</taxon>
    </lineage>
</organism>
<sequence length="228" mass="26371">MTTSKLPLYLRFKSLFIEGGVSLHQQSTRNFLVMNKMAFECSALEVGRIVKDLLKQFDFLFKEVLVNCYRISLCPTVSEPRHYGRLIGCTLNNASLFVTNQNVLRCNCLELTPYNIPGKRELLEWVKFGATRNLPRLLVSAIHPTPQCYSILSELKKWSTESRMDPDFEMRIVLADLNTAFSITLKMAKQHSHALYCPQRCLKLVFSQDLEYNIFNVQNVECPIHRMI</sequence>
<dbReference type="AlphaFoldDB" id="A0A915DHD4"/>
<evidence type="ECO:0000313" key="2">
    <source>
        <dbReference type="WBParaSite" id="jg19890"/>
    </source>
</evidence>
<protein>
    <submittedName>
        <fullName evidence="2">Uncharacterized protein</fullName>
    </submittedName>
</protein>
<accession>A0A915DHD4</accession>
<keyword evidence="1" id="KW-1185">Reference proteome</keyword>
<proteinExistence type="predicted"/>
<reference evidence="2" key="1">
    <citation type="submission" date="2022-11" db="UniProtKB">
        <authorList>
            <consortium name="WormBaseParasite"/>
        </authorList>
    </citation>
    <scope>IDENTIFICATION</scope>
</reference>
<name>A0A915DHD4_9BILA</name>
<dbReference type="Proteomes" id="UP000887574">
    <property type="component" value="Unplaced"/>
</dbReference>
<dbReference type="WBParaSite" id="jg19890">
    <property type="protein sequence ID" value="jg19890"/>
    <property type="gene ID" value="jg19890"/>
</dbReference>
<evidence type="ECO:0000313" key="1">
    <source>
        <dbReference type="Proteomes" id="UP000887574"/>
    </source>
</evidence>